<gene>
    <name evidence="1" type="ORF">B296_00016747</name>
</gene>
<dbReference type="AlphaFoldDB" id="A0A427AX45"/>
<sequence length="139" mass="15664">MVETLSPTMGEEEEVHYSEANDAEVCPKCVSQEKRSLAMFEATKQKCARGIQVRRRRSLAMARPRSRSVLKKKLHYGKVTRQNVSEKPHHNEVTWRNVPEICKSGEEGAGHIEGTGPKAPKAREFGIHFKVSTTMTTSK</sequence>
<organism evidence="1 2">
    <name type="scientific">Ensete ventricosum</name>
    <name type="common">Abyssinian banana</name>
    <name type="synonym">Musa ensete</name>
    <dbReference type="NCBI Taxonomy" id="4639"/>
    <lineage>
        <taxon>Eukaryota</taxon>
        <taxon>Viridiplantae</taxon>
        <taxon>Streptophyta</taxon>
        <taxon>Embryophyta</taxon>
        <taxon>Tracheophyta</taxon>
        <taxon>Spermatophyta</taxon>
        <taxon>Magnoliopsida</taxon>
        <taxon>Liliopsida</taxon>
        <taxon>Zingiberales</taxon>
        <taxon>Musaceae</taxon>
        <taxon>Ensete</taxon>
    </lineage>
</organism>
<reference evidence="1 2" key="1">
    <citation type="journal article" date="2014" name="Agronomy (Basel)">
        <title>A Draft Genome Sequence for Ensete ventricosum, the Drought-Tolerant Tree Against Hunger.</title>
        <authorList>
            <person name="Harrison J."/>
            <person name="Moore K.A."/>
            <person name="Paszkiewicz K."/>
            <person name="Jones T."/>
            <person name="Grant M."/>
            <person name="Ambacheew D."/>
            <person name="Muzemil S."/>
            <person name="Studholme D.J."/>
        </authorList>
    </citation>
    <scope>NUCLEOTIDE SEQUENCE [LARGE SCALE GENOMIC DNA]</scope>
</reference>
<comment type="caution">
    <text evidence="1">The sequence shown here is derived from an EMBL/GenBank/DDBJ whole genome shotgun (WGS) entry which is preliminary data.</text>
</comment>
<accession>A0A427AX45</accession>
<evidence type="ECO:0000313" key="1">
    <source>
        <dbReference type="EMBL" id="RRT80697.1"/>
    </source>
</evidence>
<name>A0A427AX45_ENSVE</name>
<proteinExistence type="predicted"/>
<evidence type="ECO:0000313" key="2">
    <source>
        <dbReference type="Proteomes" id="UP000287651"/>
    </source>
</evidence>
<protein>
    <submittedName>
        <fullName evidence="1">Uncharacterized protein</fullName>
    </submittedName>
</protein>
<dbReference type="EMBL" id="AMZH03001082">
    <property type="protein sequence ID" value="RRT80697.1"/>
    <property type="molecule type" value="Genomic_DNA"/>
</dbReference>
<dbReference type="Proteomes" id="UP000287651">
    <property type="component" value="Unassembled WGS sequence"/>
</dbReference>